<dbReference type="Proteomes" id="UP001634747">
    <property type="component" value="Unassembled WGS sequence"/>
</dbReference>
<organism evidence="1 2">
    <name type="scientific">Terriglobus aquaticus</name>
    <dbReference type="NCBI Taxonomy" id="940139"/>
    <lineage>
        <taxon>Bacteria</taxon>
        <taxon>Pseudomonadati</taxon>
        <taxon>Acidobacteriota</taxon>
        <taxon>Terriglobia</taxon>
        <taxon>Terriglobales</taxon>
        <taxon>Acidobacteriaceae</taxon>
        <taxon>Terriglobus</taxon>
    </lineage>
</organism>
<gene>
    <name evidence="1" type="ORF">ACK2TP_01265</name>
</gene>
<dbReference type="RefSeq" id="WP_263414053.1">
    <property type="nucleotide sequence ID" value="NZ_BAABBH010000001.1"/>
</dbReference>
<accession>A0ABW9KHD2</accession>
<evidence type="ECO:0000313" key="2">
    <source>
        <dbReference type="Proteomes" id="UP001634747"/>
    </source>
</evidence>
<name>A0ABW9KHD2_9BACT</name>
<reference evidence="1 2" key="1">
    <citation type="submission" date="2024-12" db="EMBL/GenBank/DDBJ databases">
        <authorList>
            <person name="Lee Y."/>
        </authorList>
    </citation>
    <scope>NUCLEOTIDE SEQUENCE [LARGE SCALE GENOMIC DNA]</scope>
    <source>
        <strain evidence="1 2">03SUJ4</strain>
    </source>
</reference>
<protein>
    <submittedName>
        <fullName evidence="1">Uncharacterized protein</fullName>
    </submittedName>
</protein>
<keyword evidence="2" id="KW-1185">Reference proteome</keyword>
<sequence>MSRQFLLGVAFVALIIFLLWGPLRRLVFGASAGRGAAGEWVGTITITDGYPRPAEGTLVRKPLATPLHGAVYVKLSTSDGFMQEYSGPGQIHLKGHAEDLAFRLGSFRIHPPEIRAQGAFLCKGLLEDGVTGTYQPNAIHIEHRYSPGTMDGSVAFTIDLHRGSESDYQQLQKSLP</sequence>
<comment type="caution">
    <text evidence="1">The sequence shown here is derived from an EMBL/GenBank/DDBJ whole genome shotgun (WGS) entry which is preliminary data.</text>
</comment>
<evidence type="ECO:0000313" key="1">
    <source>
        <dbReference type="EMBL" id="MFN2974381.1"/>
    </source>
</evidence>
<dbReference type="EMBL" id="JBJYXY010000001">
    <property type="protein sequence ID" value="MFN2974381.1"/>
    <property type="molecule type" value="Genomic_DNA"/>
</dbReference>
<proteinExistence type="predicted"/>